<feature type="transmembrane region" description="Helical" evidence="4">
    <location>
        <begin position="7"/>
        <end position="29"/>
    </location>
</feature>
<reference evidence="6" key="1">
    <citation type="journal article" date="2021" name="PeerJ">
        <title>Extensive microbial diversity within the chicken gut microbiome revealed by metagenomics and culture.</title>
        <authorList>
            <person name="Gilroy R."/>
            <person name="Ravi A."/>
            <person name="Getino M."/>
            <person name="Pursley I."/>
            <person name="Horton D.L."/>
            <person name="Alikhan N.F."/>
            <person name="Baker D."/>
            <person name="Gharbi K."/>
            <person name="Hall N."/>
            <person name="Watson M."/>
            <person name="Adriaenssens E.M."/>
            <person name="Foster-Nyarko E."/>
            <person name="Jarju S."/>
            <person name="Secka A."/>
            <person name="Antonio M."/>
            <person name="Oren A."/>
            <person name="Chaudhuri R.R."/>
            <person name="La Ragione R."/>
            <person name="Hildebrand F."/>
            <person name="Pallen M.J."/>
        </authorList>
    </citation>
    <scope>NUCLEOTIDE SEQUENCE</scope>
    <source>
        <strain evidence="6">ChiHjej11B10-15683</strain>
    </source>
</reference>
<evidence type="ECO:0000256" key="1">
    <source>
        <dbReference type="ARBA" id="ARBA00022692"/>
    </source>
</evidence>
<proteinExistence type="predicted"/>
<feature type="transmembrane region" description="Helical" evidence="4">
    <location>
        <begin position="218"/>
        <end position="243"/>
    </location>
</feature>
<gene>
    <name evidence="6" type="ORF">K8W15_10905</name>
</gene>
<organism evidence="6 7">
    <name type="scientific">Gallibacterium anatis</name>
    <dbReference type="NCBI Taxonomy" id="750"/>
    <lineage>
        <taxon>Bacteria</taxon>
        <taxon>Pseudomonadati</taxon>
        <taxon>Pseudomonadota</taxon>
        <taxon>Gammaproteobacteria</taxon>
        <taxon>Pasteurellales</taxon>
        <taxon>Pasteurellaceae</taxon>
        <taxon>Gallibacterium</taxon>
    </lineage>
</organism>
<dbReference type="InterPro" id="IPR011701">
    <property type="entry name" value="MFS"/>
</dbReference>
<feature type="transmembrane region" description="Helical" evidence="4">
    <location>
        <begin position="343"/>
        <end position="367"/>
    </location>
</feature>
<evidence type="ECO:0000313" key="7">
    <source>
        <dbReference type="Proteomes" id="UP000749334"/>
    </source>
</evidence>
<dbReference type="EMBL" id="DYVQ01000090">
    <property type="protein sequence ID" value="HJF74669.1"/>
    <property type="molecule type" value="Genomic_DNA"/>
</dbReference>
<evidence type="ECO:0000256" key="4">
    <source>
        <dbReference type="SAM" id="Phobius"/>
    </source>
</evidence>
<evidence type="ECO:0000256" key="3">
    <source>
        <dbReference type="ARBA" id="ARBA00023136"/>
    </source>
</evidence>
<feature type="transmembrane region" description="Helical" evidence="4">
    <location>
        <begin position="146"/>
        <end position="167"/>
    </location>
</feature>
<feature type="transmembrane region" description="Helical" evidence="4">
    <location>
        <begin position="76"/>
        <end position="94"/>
    </location>
</feature>
<dbReference type="PANTHER" id="PTHR23527">
    <property type="entry name" value="BLL3282 PROTEIN"/>
    <property type="match status" value="1"/>
</dbReference>
<feature type="domain" description="Major facilitator superfamily (MFS) profile" evidence="5">
    <location>
        <begin position="11"/>
        <end position="397"/>
    </location>
</feature>
<feature type="transmembrane region" description="Helical" evidence="4">
    <location>
        <begin position="49"/>
        <end position="69"/>
    </location>
</feature>
<evidence type="ECO:0000313" key="6">
    <source>
        <dbReference type="EMBL" id="HJF74669.1"/>
    </source>
</evidence>
<dbReference type="Proteomes" id="UP000749334">
    <property type="component" value="Unassembled WGS sequence"/>
</dbReference>
<feature type="transmembrane region" description="Helical" evidence="4">
    <location>
        <begin position="249"/>
        <end position="271"/>
    </location>
</feature>
<keyword evidence="1 4" id="KW-0812">Transmembrane</keyword>
<reference evidence="6" key="2">
    <citation type="submission" date="2021-09" db="EMBL/GenBank/DDBJ databases">
        <authorList>
            <person name="Gilroy R."/>
        </authorList>
    </citation>
    <scope>NUCLEOTIDE SEQUENCE</scope>
    <source>
        <strain evidence="6">ChiHjej11B10-15683</strain>
    </source>
</reference>
<keyword evidence="2 4" id="KW-1133">Transmembrane helix</keyword>
<dbReference type="PANTHER" id="PTHR23527:SF1">
    <property type="entry name" value="BLL3282 PROTEIN"/>
    <property type="match status" value="1"/>
</dbReference>
<dbReference type="AlphaFoldDB" id="A0A921HBB9"/>
<protein>
    <submittedName>
        <fullName evidence="6">MFS transporter</fullName>
    </submittedName>
</protein>
<feature type="transmembrane region" description="Helical" evidence="4">
    <location>
        <begin position="106"/>
        <end position="125"/>
    </location>
</feature>
<feature type="transmembrane region" description="Helical" evidence="4">
    <location>
        <begin position="373"/>
        <end position="392"/>
    </location>
</feature>
<feature type="transmembrane region" description="Helical" evidence="4">
    <location>
        <begin position="173"/>
        <end position="193"/>
    </location>
</feature>
<dbReference type="InterPro" id="IPR036259">
    <property type="entry name" value="MFS_trans_sf"/>
</dbReference>
<dbReference type="Pfam" id="PF07690">
    <property type="entry name" value="MFS_1"/>
    <property type="match status" value="1"/>
</dbReference>
<keyword evidence="3 4" id="KW-0472">Membrane</keyword>
<dbReference type="InterPro" id="IPR052952">
    <property type="entry name" value="MFS-Transporter"/>
</dbReference>
<comment type="caution">
    <text evidence="6">The sequence shown here is derived from an EMBL/GenBank/DDBJ whole genome shotgun (WGS) entry which is preliminary data.</text>
</comment>
<dbReference type="SUPFAM" id="SSF103473">
    <property type="entry name" value="MFS general substrate transporter"/>
    <property type="match status" value="1"/>
</dbReference>
<dbReference type="PROSITE" id="PS50850">
    <property type="entry name" value="MFS"/>
    <property type="match status" value="1"/>
</dbReference>
<evidence type="ECO:0000256" key="2">
    <source>
        <dbReference type="ARBA" id="ARBA00022989"/>
    </source>
</evidence>
<dbReference type="InterPro" id="IPR020846">
    <property type="entry name" value="MFS_dom"/>
</dbReference>
<name>A0A921HBB9_9PAST</name>
<evidence type="ECO:0000259" key="5">
    <source>
        <dbReference type="PROSITE" id="PS50850"/>
    </source>
</evidence>
<dbReference type="Gene3D" id="1.20.1250.20">
    <property type="entry name" value="MFS general substrate transporter like domains"/>
    <property type="match status" value="2"/>
</dbReference>
<sequence>MKHNKNYRWFILGIGVLAQIIFAMGFAGIPVTNLLMKTEYKFSVVELGYVLGAMGLGVACSELVWGILTDKLGDKLILALGLFSSSLVFMYISFYLTPEIKYSINYIYLSLALGLAGICGGSINSSSGRTVMSWFSDSERGFAMSIRQTAIPIGGAIGTGLLPFLAWQYGFTFMFFFLAIAGIIIGTIVIFFIKSNDLSIKDNINHYDEVSVFYNKDIWLIIMASAFLTVPQMSVLTFGGIYLEESFGVSLFIISFLLIGVQICGGILRIWSGHYTDKNKNRIVLMKNYSLLGTISALILAFFSNNILGLIFLIFTGLWGHAWHGIAYTEVAVKAGINKAGTALGMIGTAVFISSFLTPILISQVITYFNWNLAWLVVGILTLLAYICFILVTKKDL</sequence>
<accession>A0A921HBB9</accession>
<dbReference type="GO" id="GO:0022857">
    <property type="term" value="F:transmembrane transporter activity"/>
    <property type="evidence" value="ECO:0007669"/>
    <property type="project" value="InterPro"/>
</dbReference>